<keyword evidence="7" id="KW-0093">Biotin biosynthesis</keyword>
<sequence>MIWKLRMSNDINTHLKKLQFRTRIAIQSNKNGLIKINNTKYINFSSNDYLGLSNDERIIRAWKQGADQYGIGSCGSSFITGYSKIHQSLEEELAEWMGYHKAILFISGFTANESVIMTLIKKRDQIFADRFSHASLLIPAHNSPGKLYRFAHNEINSLKRQYYSSNGRGTLILTEGVFSMDGDYSPLLPILNFSKKVKSLLLVDDAHGIGVLGGQGRGSCMNQGVKPDIITITFSKAFGVSGAAVLCNNDIAEYIIQFSKHIMFSTAMPAAQAYTIQQALKYIKQSDDLRSKLNNNIKYFLKKSRNLPLKLNNSLSAIQPIIIGDNEQATQLSSQLKLSGLWINAIRPPTVPIHQARLRITLNSIHTENDIDYLIEKLYELYNKQEKNRVCI</sequence>
<comment type="catalytic activity">
    <reaction evidence="11">
        <text>6-carboxyhexanoyl-[ACP] + L-alanine + H(+) = (8S)-8-amino-7-oxononanoate + holo-[ACP] + CO2</text>
        <dbReference type="Rhea" id="RHEA:42288"/>
        <dbReference type="Rhea" id="RHEA-COMP:9685"/>
        <dbReference type="Rhea" id="RHEA-COMP:9955"/>
        <dbReference type="ChEBI" id="CHEBI:15378"/>
        <dbReference type="ChEBI" id="CHEBI:16526"/>
        <dbReference type="ChEBI" id="CHEBI:57972"/>
        <dbReference type="ChEBI" id="CHEBI:64479"/>
        <dbReference type="ChEBI" id="CHEBI:78846"/>
        <dbReference type="ChEBI" id="CHEBI:149468"/>
        <dbReference type="EC" id="2.3.1.47"/>
    </reaction>
</comment>
<organism evidence="14 15">
    <name type="scientific">Buchnera aphidicola subsp. Melaphis rhois</name>
    <dbReference type="NCBI Taxonomy" id="118103"/>
    <lineage>
        <taxon>Bacteria</taxon>
        <taxon>Pseudomonadati</taxon>
        <taxon>Pseudomonadota</taxon>
        <taxon>Gammaproteobacteria</taxon>
        <taxon>Enterobacterales</taxon>
        <taxon>Erwiniaceae</taxon>
        <taxon>Buchnera</taxon>
    </lineage>
</organism>
<comment type="cofactor">
    <cofactor evidence="1 12">
        <name>pyridoxal 5'-phosphate</name>
        <dbReference type="ChEBI" id="CHEBI:597326"/>
    </cofactor>
</comment>
<dbReference type="GO" id="GO:0030170">
    <property type="term" value="F:pyridoxal phosphate binding"/>
    <property type="evidence" value="ECO:0007669"/>
    <property type="project" value="InterPro"/>
</dbReference>
<comment type="subunit">
    <text evidence="4">Homodimer.</text>
</comment>
<dbReference type="Proteomes" id="UP000298566">
    <property type="component" value="Chromosome"/>
</dbReference>
<evidence type="ECO:0000256" key="12">
    <source>
        <dbReference type="RuleBase" id="RU003693"/>
    </source>
</evidence>
<dbReference type="Gene3D" id="3.40.640.10">
    <property type="entry name" value="Type I PLP-dependent aspartate aminotransferase-like (Major domain)"/>
    <property type="match status" value="1"/>
</dbReference>
<dbReference type="EMBL" id="CP033004">
    <property type="protein sequence ID" value="QCI23295.1"/>
    <property type="molecule type" value="Genomic_DNA"/>
</dbReference>
<name>A0A4D6YG38_BUCMH</name>
<evidence type="ECO:0000256" key="8">
    <source>
        <dbReference type="ARBA" id="ARBA00022898"/>
    </source>
</evidence>
<accession>A0A4D6YG38</accession>
<dbReference type="InterPro" id="IPR004839">
    <property type="entry name" value="Aminotransferase_I/II_large"/>
</dbReference>
<evidence type="ECO:0000313" key="15">
    <source>
        <dbReference type="Proteomes" id="UP000298566"/>
    </source>
</evidence>
<dbReference type="Pfam" id="PF00155">
    <property type="entry name" value="Aminotran_1_2"/>
    <property type="match status" value="1"/>
</dbReference>
<evidence type="ECO:0000256" key="5">
    <source>
        <dbReference type="ARBA" id="ARBA00013187"/>
    </source>
</evidence>
<dbReference type="InterPro" id="IPR001917">
    <property type="entry name" value="Aminotrans_II_pyridoxalP_BS"/>
</dbReference>
<keyword evidence="6" id="KW-0808">Transferase</keyword>
<comment type="pathway">
    <text evidence="2">Cofactor biosynthesis; biotin biosynthesis.</text>
</comment>
<gene>
    <name evidence="14" type="ORF">D9V73_01375</name>
</gene>
<comment type="similarity">
    <text evidence="3">Belongs to the class-II pyridoxal-phosphate-dependent aminotransferase family. BioF subfamily.</text>
</comment>
<evidence type="ECO:0000256" key="1">
    <source>
        <dbReference type="ARBA" id="ARBA00001933"/>
    </source>
</evidence>
<evidence type="ECO:0000256" key="7">
    <source>
        <dbReference type="ARBA" id="ARBA00022756"/>
    </source>
</evidence>
<dbReference type="SUPFAM" id="SSF53383">
    <property type="entry name" value="PLP-dependent transferases"/>
    <property type="match status" value="1"/>
</dbReference>
<reference evidence="14 15" key="1">
    <citation type="submission" date="2018-10" db="EMBL/GenBank/DDBJ databases">
        <title>Comparative functional genomics of the obligate endosymbiont Buchnera aphidicola.</title>
        <authorList>
            <person name="Chong R.A."/>
        </authorList>
    </citation>
    <scope>NUCLEOTIDE SEQUENCE [LARGE SCALE GENOMIC DNA]</scope>
    <source>
        <strain evidence="14 15">Mrh</strain>
    </source>
</reference>
<dbReference type="InterPro" id="IPR015421">
    <property type="entry name" value="PyrdxlP-dep_Trfase_major"/>
</dbReference>
<evidence type="ECO:0000313" key="14">
    <source>
        <dbReference type="EMBL" id="QCI23295.1"/>
    </source>
</evidence>
<dbReference type="PROSITE" id="PS00599">
    <property type="entry name" value="AA_TRANSFER_CLASS_2"/>
    <property type="match status" value="1"/>
</dbReference>
<evidence type="ECO:0000256" key="6">
    <source>
        <dbReference type="ARBA" id="ARBA00022679"/>
    </source>
</evidence>
<dbReference type="AlphaFoldDB" id="A0A4D6YG38"/>
<dbReference type="PANTHER" id="PTHR13693">
    <property type="entry name" value="CLASS II AMINOTRANSFERASE/8-AMINO-7-OXONONANOATE SYNTHASE"/>
    <property type="match status" value="1"/>
</dbReference>
<dbReference type="EC" id="2.3.1.47" evidence="5"/>
<dbReference type="InterPro" id="IPR015422">
    <property type="entry name" value="PyrdxlP-dep_Trfase_small"/>
</dbReference>
<keyword evidence="8 12" id="KW-0663">Pyridoxal phosphate</keyword>
<feature type="domain" description="Aminotransferase class I/classII large" evidence="13">
    <location>
        <begin position="40"/>
        <end position="378"/>
    </location>
</feature>
<evidence type="ECO:0000259" key="13">
    <source>
        <dbReference type="Pfam" id="PF00155"/>
    </source>
</evidence>
<evidence type="ECO:0000256" key="4">
    <source>
        <dbReference type="ARBA" id="ARBA00011738"/>
    </source>
</evidence>
<evidence type="ECO:0000256" key="2">
    <source>
        <dbReference type="ARBA" id="ARBA00004746"/>
    </source>
</evidence>
<protein>
    <recommendedName>
        <fullName evidence="5">8-amino-7-oxononanoate synthase</fullName>
        <ecNumber evidence="5">2.3.1.47</ecNumber>
    </recommendedName>
    <alternativeName>
        <fullName evidence="9">7-keto-8-amino-pelargonic acid synthase</fullName>
    </alternativeName>
    <alternativeName>
        <fullName evidence="10">8-amino-7-ketopelargonate synthase</fullName>
    </alternativeName>
</protein>
<dbReference type="GO" id="GO:0008710">
    <property type="term" value="F:8-amino-7-oxononanoate synthase activity"/>
    <property type="evidence" value="ECO:0007669"/>
    <property type="project" value="UniProtKB-EC"/>
</dbReference>
<dbReference type="GO" id="GO:0009102">
    <property type="term" value="P:biotin biosynthetic process"/>
    <property type="evidence" value="ECO:0007669"/>
    <property type="project" value="UniProtKB-KW"/>
</dbReference>
<dbReference type="OrthoDB" id="9807157at2"/>
<evidence type="ECO:0000256" key="11">
    <source>
        <dbReference type="ARBA" id="ARBA00047715"/>
    </source>
</evidence>
<evidence type="ECO:0000256" key="3">
    <source>
        <dbReference type="ARBA" id="ARBA00010008"/>
    </source>
</evidence>
<dbReference type="PANTHER" id="PTHR13693:SF100">
    <property type="entry name" value="8-AMINO-7-OXONONANOATE SYNTHASE"/>
    <property type="match status" value="1"/>
</dbReference>
<dbReference type="RefSeq" id="WP_158336496.1">
    <property type="nucleotide sequence ID" value="NZ_CP033004.1"/>
</dbReference>
<proteinExistence type="inferred from homology"/>
<dbReference type="Gene3D" id="3.90.1150.10">
    <property type="entry name" value="Aspartate Aminotransferase, domain 1"/>
    <property type="match status" value="1"/>
</dbReference>
<evidence type="ECO:0000256" key="9">
    <source>
        <dbReference type="ARBA" id="ARBA00032610"/>
    </source>
</evidence>
<dbReference type="InterPro" id="IPR015424">
    <property type="entry name" value="PyrdxlP-dep_Trfase"/>
</dbReference>
<evidence type="ECO:0000256" key="10">
    <source>
        <dbReference type="ARBA" id="ARBA00033381"/>
    </source>
</evidence>
<dbReference type="InterPro" id="IPR050087">
    <property type="entry name" value="AON_synthase_class-II"/>
</dbReference>